<reference evidence="7" key="2">
    <citation type="submission" date="2025-08" db="UniProtKB">
        <authorList>
            <consortium name="RefSeq"/>
        </authorList>
    </citation>
    <scope>IDENTIFICATION</scope>
    <source>
        <tissue evidence="7">Leaf</tissue>
    </source>
</reference>
<dbReference type="FunFam" id="1.20.140.40:FF:000008">
    <property type="entry name" value="Invertase/pectin methylesterase inhibitor family protein"/>
    <property type="match status" value="1"/>
</dbReference>
<dbReference type="Gene3D" id="1.20.140.40">
    <property type="entry name" value="Invertase/pectin methylesterase inhibitor family protein"/>
    <property type="match status" value="1"/>
</dbReference>
<dbReference type="SUPFAM" id="SSF101148">
    <property type="entry name" value="Plant invertase/pectin methylesterase inhibitor"/>
    <property type="match status" value="1"/>
</dbReference>
<evidence type="ECO:0000256" key="3">
    <source>
        <dbReference type="ARBA" id="ARBA00038471"/>
    </source>
</evidence>
<dbReference type="Pfam" id="PF04043">
    <property type="entry name" value="PMEI"/>
    <property type="match status" value="1"/>
</dbReference>
<dbReference type="InterPro" id="IPR006501">
    <property type="entry name" value="Pectinesterase_inhib_dom"/>
</dbReference>
<dbReference type="CDD" id="cd15797">
    <property type="entry name" value="PMEI"/>
    <property type="match status" value="1"/>
</dbReference>
<evidence type="ECO:0000256" key="4">
    <source>
        <dbReference type="SAM" id="SignalP"/>
    </source>
</evidence>
<dbReference type="Proteomes" id="UP000189701">
    <property type="component" value="Unplaced"/>
</dbReference>
<name>A0A1U7WJI7_NICSY</name>
<sequence>MASSSQFSLLILFLNLFLLTGFSFARGISTTDLIPSVCKKTINQTFCLEILGSNPEAKTAHLFTLEKIAINLTITHVNATNDKVQSLLLKEKDPKLRNLYGNCSTNYEDAFDFLDQANLYLQSKQFWEVIYSARDACQDTTFCEQSFKKAALHFPLSKDNHVLSLLFDIIVVISSMLLK</sequence>
<dbReference type="RefSeq" id="XP_009777426.1">
    <property type="nucleotide sequence ID" value="XM_009779124.1"/>
</dbReference>
<evidence type="ECO:0000313" key="7">
    <source>
        <dbReference type="RefSeq" id="XP_009777426.1"/>
    </source>
</evidence>
<feature type="signal peptide" evidence="4">
    <location>
        <begin position="1"/>
        <end position="25"/>
    </location>
</feature>
<dbReference type="KEGG" id="nsy:104226999"/>
<dbReference type="PANTHER" id="PTHR36710:SF18">
    <property type="entry name" value="PECTINESTERASE INHIBITOR 5-RELATED"/>
    <property type="match status" value="1"/>
</dbReference>
<evidence type="ECO:0000313" key="6">
    <source>
        <dbReference type="Proteomes" id="UP000189701"/>
    </source>
</evidence>
<reference evidence="6" key="1">
    <citation type="journal article" date="2013" name="Genome Biol.">
        <title>Reference genomes and transcriptomes of Nicotiana sylvestris and Nicotiana tomentosiformis.</title>
        <authorList>
            <person name="Sierro N."/>
            <person name="Battey J.N."/>
            <person name="Ouadi S."/>
            <person name="Bovet L."/>
            <person name="Goepfert S."/>
            <person name="Bakaher N."/>
            <person name="Peitsch M.C."/>
            <person name="Ivanov N.V."/>
        </authorList>
    </citation>
    <scope>NUCLEOTIDE SEQUENCE [LARGE SCALE GENOMIC DNA]</scope>
</reference>
<dbReference type="PANTHER" id="PTHR36710">
    <property type="entry name" value="PECTINESTERASE INHIBITOR-LIKE"/>
    <property type="match status" value="1"/>
</dbReference>
<proteinExistence type="inferred from homology"/>
<evidence type="ECO:0000259" key="5">
    <source>
        <dbReference type="SMART" id="SM00856"/>
    </source>
</evidence>
<feature type="chain" id="PRO_5010578410" evidence="4">
    <location>
        <begin position="26"/>
        <end position="179"/>
    </location>
</feature>
<dbReference type="InterPro" id="IPR052421">
    <property type="entry name" value="PCW_Enzyme_Inhibitor"/>
</dbReference>
<evidence type="ECO:0000256" key="2">
    <source>
        <dbReference type="ARBA" id="ARBA00023157"/>
    </source>
</evidence>
<feature type="domain" description="Pectinesterase inhibitor" evidence="5">
    <location>
        <begin position="29"/>
        <end position="173"/>
    </location>
</feature>
<dbReference type="InterPro" id="IPR035513">
    <property type="entry name" value="Invertase/methylesterase_inhib"/>
</dbReference>
<keyword evidence="2" id="KW-1015">Disulfide bond</keyword>
<gene>
    <name evidence="7" type="primary">LOC104226999</name>
</gene>
<dbReference type="InterPro" id="IPR034086">
    <property type="entry name" value="PMEI_plant"/>
</dbReference>
<evidence type="ECO:0000256" key="1">
    <source>
        <dbReference type="ARBA" id="ARBA00022729"/>
    </source>
</evidence>
<organism evidence="6 7">
    <name type="scientific">Nicotiana sylvestris</name>
    <name type="common">Wood tobacco</name>
    <name type="synonym">South American tobacco</name>
    <dbReference type="NCBI Taxonomy" id="4096"/>
    <lineage>
        <taxon>Eukaryota</taxon>
        <taxon>Viridiplantae</taxon>
        <taxon>Streptophyta</taxon>
        <taxon>Embryophyta</taxon>
        <taxon>Tracheophyta</taxon>
        <taxon>Spermatophyta</taxon>
        <taxon>Magnoliopsida</taxon>
        <taxon>eudicotyledons</taxon>
        <taxon>Gunneridae</taxon>
        <taxon>Pentapetalae</taxon>
        <taxon>asterids</taxon>
        <taxon>lamiids</taxon>
        <taxon>Solanales</taxon>
        <taxon>Solanaceae</taxon>
        <taxon>Nicotianoideae</taxon>
        <taxon>Nicotianeae</taxon>
        <taxon>Nicotiana</taxon>
    </lineage>
</organism>
<dbReference type="NCBIfam" id="TIGR01614">
    <property type="entry name" value="PME_inhib"/>
    <property type="match status" value="1"/>
</dbReference>
<keyword evidence="6" id="KW-1185">Reference proteome</keyword>
<dbReference type="GO" id="GO:0046910">
    <property type="term" value="F:pectinesterase inhibitor activity"/>
    <property type="evidence" value="ECO:0007669"/>
    <property type="project" value="InterPro"/>
</dbReference>
<comment type="similarity">
    <text evidence="3">Belongs to the PMEI family.</text>
</comment>
<dbReference type="AlphaFoldDB" id="A0A1U7WJI7"/>
<accession>A0A1U7WJI7</accession>
<dbReference type="SMART" id="SM00856">
    <property type="entry name" value="PMEI"/>
    <property type="match status" value="1"/>
</dbReference>
<protein>
    <submittedName>
        <fullName evidence="7">Invertase inhibitor</fullName>
    </submittedName>
</protein>
<dbReference type="GeneID" id="104226999"/>
<keyword evidence="1 4" id="KW-0732">Signal</keyword>
<dbReference type="eggNOG" id="ENOG502SR8P">
    <property type="taxonomic scope" value="Eukaryota"/>
</dbReference>